<dbReference type="InterPro" id="IPR043132">
    <property type="entry name" value="BCAT-like_C"/>
</dbReference>
<comment type="pathway">
    <text evidence="5 17">Amino-acid biosynthesis; L-leucine biosynthesis; L-leucine from 3-methyl-2-oxobutanoate: step 4/4.</text>
</comment>
<dbReference type="EMBL" id="CP032548">
    <property type="protein sequence ID" value="AZJ36048.1"/>
    <property type="molecule type" value="Genomic_DNA"/>
</dbReference>
<dbReference type="KEGG" id="tsig:D6T69_11135"/>
<dbReference type="UniPathway" id="UPA00047">
    <property type="reaction ID" value="UER00058"/>
</dbReference>
<sequence>MYYNEETVIYYNGEFIKAVDARANLYSQSLHYGNGVFEGIRAYNTSEGTKIFKSYEHYKRLKYGAEVMNIQLDYSEEQLTQITYELLERNGLKDAYIRPLVTTGSDMSLLTSKETNLVIQCWEWGKYMGDKLLKVKTSSFQRPNPKSCFVEAKVTGHYTNSILSTNEAKNNGYDEALLLDMNGNVAECSGANVFMQKDGKLYTPPRGYIMAGITRATVIDLCKEEGISVEEKHFTLEELKNADACFFTGTAAEVVGLQSLDNYQFPLAWEKTYGQKLMKIYKDEVLGLRQKRKAS</sequence>
<dbReference type="CDD" id="cd00449">
    <property type="entry name" value="PLPDE_IV"/>
    <property type="match status" value="1"/>
</dbReference>
<comment type="catalytic activity">
    <reaction evidence="12 17">
        <text>L-valine + 2-oxoglutarate = 3-methyl-2-oxobutanoate + L-glutamate</text>
        <dbReference type="Rhea" id="RHEA:24813"/>
        <dbReference type="ChEBI" id="CHEBI:11851"/>
        <dbReference type="ChEBI" id="CHEBI:16810"/>
        <dbReference type="ChEBI" id="CHEBI:29985"/>
        <dbReference type="ChEBI" id="CHEBI:57762"/>
        <dbReference type="EC" id="2.6.1.42"/>
    </reaction>
</comment>
<name>A0A3Q8RSU7_9FLAO</name>
<dbReference type="InterPro" id="IPR001544">
    <property type="entry name" value="Aminotrans_IV"/>
</dbReference>
<dbReference type="SUPFAM" id="SSF56752">
    <property type="entry name" value="D-aminoacid aminotransferase-like PLP-dependent enzymes"/>
    <property type="match status" value="1"/>
</dbReference>
<evidence type="ECO:0000256" key="4">
    <source>
        <dbReference type="ARBA" id="ARBA00004931"/>
    </source>
</evidence>
<evidence type="ECO:0000256" key="10">
    <source>
        <dbReference type="ARBA" id="ARBA00022898"/>
    </source>
</evidence>
<gene>
    <name evidence="17" type="primary">ilvE</name>
    <name evidence="18" type="ORF">D6T69_11135</name>
</gene>
<dbReference type="UniPathway" id="UPA00049">
    <property type="reaction ID" value="UER00062"/>
</dbReference>
<keyword evidence="10 16" id="KW-0663">Pyridoxal phosphate</keyword>
<reference evidence="18 19" key="1">
    <citation type="submission" date="2018-09" db="EMBL/GenBank/DDBJ databases">
        <title>Insights into the microbiota of Asian seabass (Lates calcarifer) with tenacibaculosis symptoms and description of sp. nov. Tenacibaculum singaporense.</title>
        <authorList>
            <person name="Miyake S."/>
            <person name="Soh M."/>
            <person name="Azman M.N."/>
            <person name="Ngoh S.Y."/>
            <person name="Orban L."/>
        </authorList>
    </citation>
    <scope>NUCLEOTIDE SEQUENCE [LARGE SCALE GENOMIC DNA]</scope>
    <source>
        <strain evidence="18 19">DSM 106434</strain>
    </source>
</reference>
<dbReference type="Proteomes" id="UP000274593">
    <property type="component" value="Chromosome"/>
</dbReference>
<dbReference type="InterPro" id="IPR005785">
    <property type="entry name" value="B_amino_transI"/>
</dbReference>
<comment type="pathway">
    <text evidence="3 17">Amino-acid biosynthesis; L-isoleucine biosynthesis; L-isoleucine from 2-oxobutanoate: step 4/4.</text>
</comment>
<dbReference type="InterPro" id="IPR050571">
    <property type="entry name" value="Class-IV_PLP-Dep_Aminotrnsfr"/>
</dbReference>
<evidence type="ECO:0000256" key="11">
    <source>
        <dbReference type="ARBA" id="ARBA00023304"/>
    </source>
</evidence>
<keyword evidence="7 17" id="KW-0032">Aminotransferase</keyword>
<dbReference type="FunFam" id="3.20.10.10:FF:000002">
    <property type="entry name" value="D-alanine aminotransferase"/>
    <property type="match status" value="1"/>
</dbReference>
<comment type="catalytic activity">
    <reaction evidence="14 17">
        <text>L-leucine + 2-oxoglutarate = 4-methyl-2-oxopentanoate + L-glutamate</text>
        <dbReference type="Rhea" id="RHEA:18321"/>
        <dbReference type="ChEBI" id="CHEBI:16810"/>
        <dbReference type="ChEBI" id="CHEBI:17865"/>
        <dbReference type="ChEBI" id="CHEBI:29985"/>
        <dbReference type="ChEBI" id="CHEBI:57427"/>
        <dbReference type="EC" id="2.6.1.42"/>
    </reaction>
</comment>
<comment type="pathway">
    <text evidence="4 17">Amino-acid biosynthesis; L-valine biosynthesis; L-valine from pyruvate: step 4/4.</text>
</comment>
<evidence type="ECO:0000256" key="12">
    <source>
        <dbReference type="ARBA" id="ARBA00048212"/>
    </source>
</evidence>
<dbReference type="InterPro" id="IPR043131">
    <property type="entry name" value="BCAT-like_N"/>
</dbReference>
<dbReference type="InterPro" id="IPR036038">
    <property type="entry name" value="Aminotransferase-like"/>
</dbReference>
<dbReference type="GO" id="GO:0052656">
    <property type="term" value="F:L-isoleucine-2-oxoglutarate transaminase activity"/>
    <property type="evidence" value="ECO:0007669"/>
    <property type="project" value="RHEA"/>
</dbReference>
<dbReference type="GO" id="GO:0009097">
    <property type="term" value="P:isoleucine biosynthetic process"/>
    <property type="evidence" value="ECO:0007669"/>
    <property type="project" value="UniProtKB-UniPathway"/>
</dbReference>
<comment type="catalytic activity">
    <reaction evidence="13 17">
        <text>L-isoleucine + 2-oxoglutarate = (S)-3-methyl-2-oxopentanoate + L-glutamate</text>
        <dbReference type="Rhea" id="RHEA:24801"/>
        <dbReference type="ChEBI" id="CHEBI:16810"/>
        <dbReference type="ChEBI" id="CHEBI:29985"/>
        <dbReference type="ChEBI" id="CHEBI:35146"/>
        <dbReference type="ChEBI" id="CHEBI:58045"/>
        <dbReference type="EC" id="2.6.1.42"/>
    </reaction>
</comment>
<keyword evidence="9 17" id="KW-0808">Transferase</keyword>
<dbReference type="GO" id="GO:0052655">
    <property type="term" value="F:L-valine-2-oxoglutarate transaminase activity"/>
    <property type="evidence" value="ECO:0007669"/>
    <property type="project" value="RHEA"/>
</dbReference>
<keyword evidence="11 17" id="KW-0100">Branched-chain amino acid biosynthesis</keyword>
<evidence type="ECO:0000256" key="2">
    <source>
        <dbReference type="ARBA" id="ARBA00003109"/>
    </source>
</evidence>
<dbReference type="UniPathway" id="UPA00048">
    <property type="reaction ID" value="UER00073"/>
</dbReference>
<accession>A0A3Q8RSU7</accession>
<dbReference type="RefSeq" id="WP_125067797.1">
    <property type="nucleotide sequence ID" value="NZ_CP032548.1"/>
</dbReference>
<dbReference type="GO" id="GO:0052654">
    <property type="term" value="F:L-leucine-2-oxoglutarate transaminase activity"/>
    <property type="evidence" value="ECO:0007669"/>
    <property type="project" value="RHEA"/>
</dbReference>
<evidence type="ECO:0000256" key="8">
    <source>
        <dbReference type="ARBA" id="ARBA00022605"/>
    </source>
</evidence>
<evidence type="ECO:0000256" key="15">
    <source>
        <dbReference type="RuleBase" id="RU004106"/>
    </source>
</evidence>
<dbReference type="EC" id="2.6.1.42" evidence="17"/>
<organism evidence="18 19">
    <name type="scientific">Tenacibaculum singaporense</name>
    <dbReference type="NCBI Taxonomy" id="2358479"/>
    <lineage>
        <taxon>Bacteria</taxon>
        <taxon>Pseudomonadati</taxon>
        <taxon>Bacteroidota</taxon>
        <taxon>Flavobacteriia</taxon>
        <taxon>Flavobacteriales</taxon>
        <taxon>Flavobacteriaceae</taxon>
        <taxon>Tenacibaculum</taxon>
    </lineage>
</organism>
<keyword evidence="8 17" id="KW-0028">Amino-acid biosynthesis</keyword>
<evidence type="ECO:0000256" key="3">
    <source>
        <dbReference type="ARBA" id="ARBA00004824"/>
    </source>
</evidence>
<evidence type="ECO:0000256" key="7">
    <source>
        <dbReference type="ARBA" id="ARBA00022576"/>
    </source>
</evidence>
<evidence type="ECO:0000256" key="6">
    <source>
        <dbReference type="ARBA" id="ARBA00009320"/>
    </source>
</evidence>
<evidence type="ECO:0000313" key="19">
    <source>
        <dbReference type="Proteomes" id="UP000274593"/>
    </source>
</evidence>
<dbReference type="GO" id="GO:0009099">
    <property type="term" value="P:L-valine biosynthetic process"/>
    <property type="evidence" value="ECO:0007669"/>
    <property type="project" value="UniProtKB-UniPathway"/>
</dbReference>
<evidence type="ECO:0000256" key="17">
    <source>
        <dbReference type="RuleBase" id="RU364094"/>
    </source>
</evidence>
<evidence type="ECO:0000256" key="5">
    <source>
        <dbReference type="ARBA" id="ARBA00005072"/>
    </source>
</evidence>
<keyword evidence="19" id="KW-1185">Reference proteome</keyword>
<comment type="function">
    <text evidence="2 17">Acts on leucine, isoleucine and valine.</text>
</comment>
<proteinExistence type="inferred from homology"/>
<comment type="cofactor">
    <cofactor evidence="1 16">
        <name>pyridoxal 5'-phosphate</name>
        <dbReference type="ChEBI" id="CHEBI:597326"/>
    </cofactor>
</comment>
<dbReference type="PROSITE" id="PS00770">
    <property type="entry name" value="AA_TRANSFER_CLASS_4"/>
    <property type="match status" value="1"/>
</dbReference>
<dbReference type="GO" id="GO:0009098">
    <property type="term" value="P:L-leucine biosynthetic process"/>
    <property type="evidence" value="ECO:0007669"/>
    <property type="project" value="UniProtKB-UniPathway"/>
</dbReference>
<dbReference type="PANTHER" id="PTHR42743:SF11">
    <property type="entry name" value="AMINODEOXYCHORISMATE LYASE"/>
    <property type="match status" value="1"/>
</dbReference>
<dbReference type="PANTHER" id="PTHR42743">
    <property type="entry name" value="AMINO-ACID AMINOTRANSFERASE"/>
    <property type="match status" value="1"/>
</dbReference>
<dbReference type="Gene3D" id="3.20.10.10">
    <property type="entry name" value="D-amino Acid Aminotransferase, subunit A, domain 2"/>
    <property type="match status" value="1"/>
</dbReference>
<evidence type="ECO:0000256" key="16">
    <source>
        <dbReference type="RuleBase" id="RU004516"/>
    </source>
</evidence>
<evidence type="ECO:0000313" key="18">
    <source>
        <dbReference type="EMBL" id="AZJ36048.1"/>
    </source>
</evidence>
<dbReference type="NCBIfam" id="TIGR01122">
    <property type="entry name" value="ilvE_I"/>
    <property type="match status" value="1"/>
</dbReference>
<evidence type="ECO:0000256" key="1">
    <source>
        <dbReference type="ARBA" id="ARBA00001933"/>
    </source>
</evidence>
<dbReference type="NCBIfam" id="NF005146">
    <property type="entry name" value="PRK06606.1"/>
    <property type="match status" value="1"/>
</dbReference>
<evidence type="ECO:0000256" key="9">
    <source>
        <dbReference type="ARBA" id="ARBA00022679"/>
    </source>
</evidence>
<evidence type="ECO:0000256" key="13">
    <source>
        <dbReference type="ARBA" id="ARBA00048798"/>
    </source>
</evidence>
<protein>
    <recommendedName>
        <fullName evidence="17">Branched-chain-amino-acid aminotransferase</fullName>
        <shortName evidence="17">BCAT</shortName>
        <ecNumber evidence="17">2.6.1.42</ecNumber>
    </recommendedName>
</protein>
<dbReference type="AlphaFoldDB" id="A0A3Q8RSU7"/>
<dbReference type="InterPro" id="IPR018300">
    <property type="entry name" value="Aminotrans_IV_CS"/>
</dbReference>
<dbReference type="Gene3D" id="3.30.470.10">
    <property type="match status" value="1"/>
</dbReference>
<dbReference type="Pfam" id="PF01063">
    <property type="entry name" value="Aminotran_4"/>
    <property type="match status" value="1"/>
</dbReference>
<comment type="similarity">
    <text evidence="6 15">Belongs to the class-IV pyridoxal-phosphate-dependent aminotransferase family.</text>
</comment>
<evidence type="ECO:0000256" key="14">
    <source>
        <dbReference type="ARBA" id="ARBA00049229"/>
    </source>
</evidence>